<keyword evidence="2 4" id="KW-0853">WD repeat</keyword>
<sequence length="588" mass="64642">MISSLEWVPAGVADPSPKKYEFSQAELELIHMMEKHNVEDTKEIKAHQEIRTEKEKSKIMEENTLPADLRMDEYSSDEGEDEATRGAAIGRLLVENDEIEEPEPKNVSRESDGVSDDESDGDSEDDDLDDVPDTREFMPVDLDGLNSIGFSQVGTNAPTYMEDFEDDDDSDAEDIQIRGSDAVIVVAKTEEEFAALEVHVYEQLTGNLFVHHDIPLPAFPLCLSHGDIGPTGSAGNFCAVGTFGPGIEIWNLDVMNALEPSCVLGGEDTSMADDIMRLNMMGASEKKHSNTLSPQGRSLKPGSHTDAVMALSWNKVHRQVIASGSADCTVKLWDVTQAQSDKANAATLKHHEDKVQSVLWHPKEGTLLATGSYDRTVGLVDARSTENVKTVKIPGDCESLAWDPFNPQYLSAASEDGTVTCWDVRKFSTKTPLWSIVASEFGGVSDLAYNTHVPGMMATSSVDKTVTIWDTATQSPTAKMNKDMKVGKLFTLKFYPSLPWLMGCAGGSKEMAIWDMSQDDTIQKCFGDRIDHSSLVQTDERDRKPQNEISFDSLMNSTSVEKTNGKSKGKSSISNKKKKKKKAHRAGR</sequence>
<accession>A0A448ZCH0</accession>
<reference evidence="6 7" key="1">
    <citation type="submission" date="2019-01" db="EMBL/GenBank/DDBJ databases">
        <authorList>
            <person name="Ferrante I. M."/>
        </authorList>
    </citation>
    <scope>NUCLEOTIDE SEQUENCE [LARGE SCALE GENOMIC DNA]</scope>
    <source>
        <strain evidence="6 7">B856</strain>
    </source>
</reference>
<proteinExistence type="predicted"/>
<evidence type="ECO:0000256" key="5">
    <source>
        <dbReference type="SAM" id="MobiDB-lite"/>
    </source>
</evidence>
<dbReference type="PROSITE" id="PS00678">
    <property type="entry name" value="WD_REPEATS_1"/>
    <property type="match status" value="1"/>
</dbReference>
<organism evidence="6 7">
    <name type="scientific">Pseudo-nitzschia multistriata</name>
    <dbReference type="NCBI Taxonomy" id="183589"/>
    <lineage>
        <taxon>Eukaryota</taxon>
        <taxon>Sar</taxon>
        <taxon>Stramenopiles</taxon>
        <taxon>Ochrophyta</taxon>
        <taxon>Bacillariophyta</taxon>
        <taxon>Bacillariophyceae</taxon>
        <taxon>Bacillariophycidae</taxon>
        <taxon>Bacillariales</taxon>
        <taxon>Bacillariaceae</taxon>
        <taxon>Pseudo-nitzschia</taxon>
    </lineage>
</organism>
<name>A0A448ZCH0_9STRA</name>
<dbReference type="SMART" id="SM00320">
    <property type="entry name" value="WD40"/>
    <property type="match status" value="5"/>
</dbReference>
<dbReference type="InterPro" id="IPR044285">
    <property type="entry name" value="PWP1"/>
</dbReference>
<gene>
    <name evidence="6" type="ORF">PSNMU_V1.4_AUG-EV-PASAV3_0066100</name>
</gene>
<feature type="repeat" description="WD" evidence="4">
    <location>
        <begin position="301"/>
        <end position="343"/>
    </location>
</feature>
<evidence type="ECO:0000313" key="6">
    <source>
        <dbReference type="EMBL" id="VEU39745.1"/>
    </source>
</evidence>
<dbReference type="PROSITE" id="PS50294">
    <property type="entry name" value="WD_REPEATS_REGION"/>
    <property type="match status" value="1"/>
</dbReference>
<dbReference type="InterPro" id="IPR019775">
    <property type="entry name" value="WD40_repeat_CS"/>
</dbReference>
<dbReference type="InterPro" id="IPR020472">
    <property type="entry name" value="WD40_PAC1"/>
</dbReference>
<dbReference type="EMBL" id="CAACVS010000235">
    <property type="protein sequence ID" value="VEU39745.1"/>
    <property type="molecule type" value="Genomic_DNA"/>
</dbReference>
<dbReference type="PANTHER" id="PTHR14091:SF0">
    <property type="entry name" value="PERIODIC TRYPTOPHAN PROTEIN 1 HOMOLOG"/>
    <property type="match status" value="1"/>
</dbReference>
<feature type="compositionally biased region" description="Basic and acidic residues" evidence="5">
    <location>
        <begin position="537"/>
        <end position="546"/>
    </location>
</feature>
<dbReference type="InterPro" id="IPR015943">
    <property type="entry name" value="WD40/YVTN_repeat-like_dom_sf"/>
</dbReference>
<feature type="region of interest" description="Disordered" evidence="5">
    <location>
        <begin position="48"/>
        <end position="142"/>
    </location>
</feature>
<dbReference type="Gene3D" id="2.130.10.10">
    <property type="entry name" value="YVTN repeat-like/Quinoprotein amine dehydrogenase"/>
    <property type="match status" value="1"/>
</dbReference>
<feature type="compositionally biased region" description="Acidic residues" evidence="5">
    <location>
        <begin position="113"/>
        <end position="131"/>
    </location>
</feature>
<evidence type="ECO:0000256" key="3">
    <source>
        <dbReference type="ARBA" id="ARBA00022737"/>
    </source>
</evidence>
<dbReference type="AlphaFoldDB" id="A0A448ZCH0"/>
<dbReference type="OrthoDB" id="270624at2759"/>
<evidence type="ECO:0000256" key="4">
    <source>
        <dbReference type="PROSITE-ProRule" id="PRU00221"/>
    </source>
</evidence>
<dbReference type="PANTHER" id="PTHR14091">
    <property type="entry name" value="PERIODIC TRYPTOPHAN PROTEIN 1"/>
    <property type="match status" value="1"/>
</dbReference>
<feature type="repeat" description="WD" evidence="4">
    <location>
        <begin position="437"/>
        <end position="479"/>
    </location>
</feature>
<evidence type="ECO:0000256" key="2">
    <source>
        <dbReference type="ARBA" id="ARBA00022574"/>
    </source>
</evidence>
<dbReference type="PROSITE" id="PS50082">
    <property type="entry name" value="WD_REPEATS_2"/>
    <property type="match status" value="3"/>
</dbReference>
<feature type="compositionally biased region" description="Basic residues" evidence="5">
    <location>
        <begin position="565"/>
        <end position="588"/>
    </location>
</feature>
<keyword evidence="1" id="KW-0597">Phosphoprotein</keyword>
<dbReference type="Proteomes" id="UP000291116">
    <property type="component" value="Unassembled WGS sequence"/>
</dbReference>
<feature type="compositionally biased region" description="Polar residues" evidence="5">
    <location>
        <begin position="547"/>
        <end position="561"/>
    </location>
</feature>
<keyword evidence="7" id="KW-1185">Reference proteome</keyword>
<dbReference type="SUPFAM" id="SSF50978">
    <property type="entry name" value="WD40 repeat-like"/>
    <property type="match status" value="1"/>
</dbReference>
<protein>
    <submittedName>
        <fullName evidence="6">Uncharacterized protein</fullName>
    </submittedName>
</protein>
<feature type="compositionally biased region" description="Basic and acidic residues" evidence="5">
    <location>
        <begin position="48"/>
        <end position="61"/>
    </location>
</feature>
<dbReference type="GO" id="GO:0005634">
    <property type="term" value="C:nucleus"/>
    <property type="evidence" value="ECO:0007669"/>
    <property type="project" value="TreeGrafter"/>
</dbReference>
<dbReference type="InterPro" id="IPR001680">
    <property type="entry name" value="WD40_rpt"/>
</dbReference>
<dbReference type="InterPro" id="IPR036322">
    <property type="entry name" value="WD40_repeat_dom_sf"/>
</dbReference>
<evidence type="ECO:0000256" key="1">
    <source>
        <dbReference type="ARBA" id="ARBA00022553"/>
    </source>
</evidence>
<dbReference type="GO" id="GO:0006364">
    <property type="term" value="P:rRNA processing"/>
    <property type="evidence" value="ECO:0007669"/>
    <property type="project" value="InterPro"/>
</dbReference>
<feature type="region of interest" description="Disordered" evidence="5">
    <location>
        <begin position="537"/>
        <end position="588"/>
    </location>
</feature>
<dbReference type="PRINTS" id="PR00320">
    <property type="entry name" value="GPROTEINBRPT"/>
</dbReference>
<feature type="repeat" description="WD" evidence="4">
    <location>
        <begin position="348"/>
        <end position="390"/>
    </location>
</feature>
<dbReference type="Pfam" id="PF00400">
    <property type="entry name" value="WD40"/>
    <property type="match status" value="3"/>
</dbReference>
<keyword evidence="3" id="KW-0677">Repeat</keyword>
<evidence type="ECO:0000313" key="7">
    <source>
        <dbReference type="Proteomes" id="UP000291116"/>
    </source>
</evidence>
<feature type="compositionally biased region" description="Basic and acidic residues" evidence="5">
    <location>
        <begin position="102"/>
        <end position="112"/>
    </location>
</feature>